<dbReference type="AlphaFoldDB" id="A0A858BVA4"/>
<dbReference type="EMBL" id="CP048649">
    <property type="protein sequence ID" value="QIB69981.1"/>
    <property type="molecule type" value="Genomic_DNA"/>
</dbReference>
<dbReference type="Proteomes" id="UP000466848">
    <property type="component" value="Chromosome"/>
</dbReference>
<proteinExistence type="predicted"/>
<dbReference type="KEGG" id="abut:Ami103574_12030"/>
<evidence type="ECO:0000313" key="3">
    <source>
        <dbReference type="EMBL" id="QIB69981.1"/>
    </source>
</evidence>
<organism evidence="3 4">
    <name type="scientific">Aminipila butyrica</name>
    <dbReference type="NCBI Taxonomy" id="433296"/>
    <lineage>
        <taxon>Bacteria</taxon>
        <taxon>Bacillati</taxon>
        <taxon>Bacillota</taxon>
        <taxon>Clostridia</taxon>
        <taxon>Peptostreptococcales</taxon>
        <taxon>Anaerovoracaceae</taxon>
        <taxon>Aminipila</taxon>
    </lineage>
</organism>
<feature type="signal peptide" evidence="2">
    <location>
        <begin position="1"/>
        <end position="20"/>
    </location>
</feature>
<keyword evidence="4" id="KW-1185">Reference proteome</keyword>
<evidence type="ECO:0000313" key="4">
    <source>
        <dbReference type="Proteomes" id="UP000466848"/>
    </source>
</evidence>
<dbReference type="PROSITE" id="PS51257">
    <property type="entry name" value="PROKAR_LIPOPROTEIN"/>
    <property type="match status" value="1"/>
</dbReference>
<keyword evidence="2" id="KW-0732">Signal</keyword>
<feature type="region of interest" description="Disordered" evidence="1">
    <location>
        <begin position="25"/>
        <end position="53"/>
    </location>
</feature>
<reference evidence="3 4" key="1">
    <citation type="submission" date="2020-02" db="EMBL/GenBank/DDBJ databases">
        <authorList>
            <person name="Kim Y.B."/>
            <person name="Roh S.W."/>
        </authorList>
    </citation>
    <scope>NUCLEOTIDE SEQUENCE [LARGE SCALE GENOMIC DNA]</scope>
    <source>
        <strain evidence="3 4">DSM 103574</strain>
    </source>
</reference>
<accession>A0A858BVA4</accession>
<gene>
    <name evidence="3" type="ORF">Ami103574_12030</name>
</gene>
<name>A0A858BVA4_9FIRM</name>
<feature type="compositionally biased region" description="Low complexity" evidence="1">
    <location>
        <begin position="30"/>
        <end position="53"/>
    </location>
</feature>
<sequence length="91" mass="9532">MRKRRIFLGLLLVVVLMAFAACSNNGTSLDPDTNTPNPVTDNNGTVNDNGVVDKAGNDVEKAVDDTGDAARDLVTSDGALNDDGTVKNNNL</sequence>
<dbReference type="RefSeq" id="WP_163067221.1">
    <property type="nucleotide sequence ID" value="NZ_CP048649.1"/>
</dbReference>
<evidence type="ECO:0000256" key="2">
    <source>
        <dbReference type="SAM" id="SignalP"/>
    </source>
</evidence>
<evidence type="ECO:0000256" key="1">
    <source>
        <dbReference type="SAM" id="MobiDB-lite"/>
    </source>
</evidence>
<feature type="chain" id="PRO_5032786823" evidence="2">
    <location>
        <begin position="21"/>
        <end position="91"/>
    </location>
</feature>
<protein>
    <submittedName>
        <fullName evidence="3">Uncharacterized protein</fullName>
    </submittedName>
</protein>